<feature type="domain" description="DUF5071" evidence="1">
    <location>
        <begin position="9"/>
        <end position="125"/>
    </location>
</feature>
<dbReference type="InterPro" id="IPR038692">
    <property type="entry name" value="Cthe_2751_sf"/>
</dbReference>
<dbReference type="Proteomes" id="UP000441354">
    <property type="component" value="Unassembled WGS sequence"/>
</dbReference>
<evidence type="ECO:0000313" key="2">
    <source>
        <dbReference type="EMBL" id="KAB2330728.1"/>
    </source>
</evidence>
<dbReference type="OrthoDB" id="1846249at2"/>
<dbReference type="CDD" id="cd11743">
    <property type="entry name" value="Cthe_2751_like"/>
    <property type="match status" value="1"/>
</dbReference>
<dbReference type="EMBL" id="WBOT01000007">
    <property type="protein sequence ID" value="KAB2330728.1"/>
    <property type="molecule type" value="Genomic_DNA"/>
</dbReference>
<name>A0A7V7RJ73_9BACI</name>
<dbReference type="InterPro" id="IPR031837">
    <property type="entry name" value="DUF5071"/>
</dbReference>
<dbReference type="Gene3D" id="1.25.40.750">
    <property type="entry name" value="Domain of unknown function DUF5071"/>
    <property type="match status" value="1"/>
</dbReference>
<keyword evidence="3" id="KW-1185">Reference proteome</keyword>
<protein>
    <submittedName>
        <fullName evidence="2">DUF5071 domain-containing protein</fullName>
    </submittedName>
</protein>
<proteinExistence type="predicted"/>
<sequence>MVQLLDDYLPRHKHDFERVTKLNNLDRGELLPLLPSLMEWMQDINWPIAREVAQLLLTYPEDIIHLIKIVLTTNDEPWKYWCLEYLVKTMPEELRAEFKEDLIRIAEKPTVGEKDEDLDELAKEIVNTLE</sequence>
<evidence type="ECO:0000313" key="3">
    <source>
        <dbReference type="Proteomes" id="UP000441354"/>
    </source>
</evidence>
<accession>A0A7V7RJ73</accession>
<dbReference type="Pfam" id="PF16804">
    <property type="entry name" value="DUF5071"/>
    <property type="match status" value="1"/>
</dbReference>
<evidence type="ECO:0000259" key="1">
    <source>
        <dbReference type="Pfam" id="PF16804"/>
    </source>
</evidence>
<reference evidence="2 3" key="1">
    <citation type="journal article" date="2014" name="Arch. Microbiol.">
        <title>Bacillus mesophilum sp. nov., strain IITR-54T, a novel 4-chlorobiphenyl dechlorinating bacterium.</title>
        <authorList>
            <person name="Manickam N."/>
            <person name="Singh N.K."/>
            <person name="Bajaj A."/>
            <person name="Kumar R.M."/>
            <person name="Kaur G."/>
            <person name="Kaur N."/>
            <person name="Bala M."/>
            <person name="Kumar A."/>
            <person name="Mayilraj S."/>
        </authorList>
    </citation>
    <scope>NUCLEOTIDE SEQUENCE [LARGE SCALE GENOMIC DNA]</scope>
    <source>
        <strain evidence="2 3">IITR-54</strain>
    </source>
</reference>
<gene>
    <name evidence="2" type="ORF">F7732_18760</name>
</gene>
<organism evidence="2 3">
    <name type="scientific">Bacillus mesophilum</name>
    <dbReference type="NCBI Taxonomy" id="1071718"/>
    <lineage>
        <taxon>Bacteria</taxon>
        <taxon>Bacillati</taxon>
        <taxon>Bacillota</taxon>
        <taxon>Bacilli</taxon>
        <taxon>Bacillales</taxon>
        <taxon>Bacillaceae</taxon>
        <taxon>Bacillus</taxon>
    </lineage>
</organism>
<dbReference type="AlphaFoldDB" id="A0A7V7RJ73"/>
<comment type="caution">
    <text evidence="2">The sequence shown here is derived from an EMBL/GenBank/DDBJ whole genome shotgun (WGS) entry which is preliminary data.</text>
</comment>